<dbReference type="GO" id="GO:0071500">
    <property type="term" value="P:cellular response to nitrosative stress"/>
    <property type="evidence" value="ECO:0007669"/>
    <property type="project" value="TreeGrafter"/>
</dbReference>
<feature type="domain" description="Globin" evidence="7">
    <location>
        <begin position="1"/>
        <end position="134"/>
    </location>
</feature>
<evidence type="ECO:0000256" key="3">
    <source>
        <dbReference type="ARBA" id="ARBA00022621"/>
    </source>
</evidence>
<dbReference type="GO" id="GO:0005344">
    <property type="term" value="F:oxygen carrier activity"/>
    <property type="evidence" value="ECO:0007669"/>
    <property type="project" value="UniProtKB-KW"/>
</dbReference>
<sequence>MDKQTISIIKATAPILKSKGEEITTQMYFLLFNRYPEVKELFKNAGKDQYKKLANAVYAYAANIDKLENLEKSIATITSKHVETNIKPEHYPLVGECLIQAIKDVLKDDATKEVIDAWSNAYTFLADVFIAKEKGLYEAK</sequence>
<dbReference type="EC" id="1.14.12.17" evidence="8"/>
<evidence type="ECO:0000256" key="2">
    <source>
        <dbReference type="ARBA" id="ARBA00022617"/>
    </source>
</evidence>
<dbReference type="InterPro" id="IPR000971">
    <property type="entry name" value="Globin"/>
</dbReference>
<dbReference type="GO" id="GO:0046210">
    <property type="term" value="P:nitric oxide catabolic process"/>
    <property type="evidence" value="ECO:0007669"/>
    <property type="project" value="TreeGrafter"/>
</dbReference>
<dbReference type="PANTHER" id="PTHR43396">
    <property type="entry name" value="FLAVOHEMOPROTEIN"/>
    <property type="match status" value="1"/>
</dbReference>
<dbReference type="AlphaFoldDB" id="A0A6S6SZA2"/>
<dbReference type="EMBL" id="CACVAW010000044">
    <property type="protein sequence ID" value="CAA6811414.1"/>
    <property type="molecule type" value="Genomic_DNA"/>
</dbReference>
<evidence type="ECO:0000256" key="5">
    <source>
        <dbReference type="ARBA" id="ARBA00023004"/>
    </source>
</evidence>
<protein>
    <submittedName>
        <fullName evidence="8">Flavohemoprotein (Hemoglobin-like protein) (Flavohemoglobin) (Nitric oxide dioxygenase) (EC)</fullName>
        <ecNumber evidence="8">1.14.12.17</ecNumber>
    </submittedName>
</protein>
<keyword evidence="8" id="KW-0560">Oxidoreductase</keyword>
<dbReference type="PANTHER" id="PTHR43396:SF3">
    <property type="entry name" value="FLAVOHEMOPROTEIN"/>
    <property type="match status" value="1"/>
</dbReference>
<dbReference type="GO" id="GO:0046872">
    <property type="term" value="F:metal ion binding"/>
    <property type="evidence" value="ECO:0007669"/>
    <property type="project" value="UniProtKB-KW"/>
</dbReference>
<dbReference type="PROSITE" id="PS01033">
    <property type="entry name" value="GLOBIN"/>
    <property type="match status" value="1"/>
</dbReference>
<dbReference type="InterPro" id="IPR009050">
    <property type="entry name" value="Globin-like_sf"/>
</dbReference>
<organism evidence="8">
    <name type="scientific">uncultured Campylobacterales bacterium</name>
    <dbReference type="NCBI Taxonomy" id="352960"/>
    <lineage>
        <taxon>Bacteria</taxon>
        <taxon>Pseudomonadati</taxon>
        <taxon>Campylobacterota</taxon>
        <taxon>Epsilonproteobacteria</taxon>
        <taxon>Campylobacterales</taxon>
        <taxon>environmental samples</taxon>
    </lineage>
</organism>
<comment type="similarity">
    <text evidence="1">In the C-terminal section; belongs to the flavoprotein pyridine nucleotide cytochrome reductase family.</text>
</comment>
<proteinExistence type="inferred from homology"/>
<evidence type="ECO:0000259" key="7">
    <source>
        <dbReference type="PROSITE" id="PS01033"/>
    </source>
</evidence>
<dbReference type="Pfam" id="PF00042">
    <property type="entry name" value="Globin"/>
    <property type="match status" value="1"/>
</dbReference>
<keyword evidence="6" id="KW-0813">Transport</keyword>
<keyword evidence="5" id="KW-0408">Iron</keyword>
<dbReference type="Gene3D" id="1.10.490.10">
    <property type="entry name" value="Globins"/>
    <property type="match status" value="1"/>
</dbReference>
<evidence type="ECO:0000313" key="8">
    <source>
        <dbReference type="EMBL" id="CAA6811414.1"/>
    </source>
</evidence>
<dbReference type="InterPro" id="IPR012292">
    <property type="entry name" value="Globin/Proto"/>
</dbReference>
<keyword evidence="3 6" id="KW-0561">Oxygen transport</keyword>
<gene>
    <name evidence="8" type="ORF">HELGO_WM6432</name>
</gene>
<dbReference type="GO" id="GO:0071949">
    <property type="term" value="F:FAD binding"/>
    <property type="evidence" value="ECO:0007669"/>
    <property type="project" value="TreeGrafter"/>
</dbReference>
<reference evidence="8" key="1">
    <citation type="submission" date="2020-01" db="EMBL/GenBank/DDBJ databases">
        <authorList>
            <person name="Meier V. D."/>
            <person name="Meier V D."/>
        </authorList>
    </citation>
    <scope>NUCLEOTIDE SEQUENCE</scope>
    <source>
        <strain evidence="8">HLG_WM_MAG_12</strain>
    </source>
</reference>
<dbReference type="GO" id="GO:0008941">
    <property type="term" value="F:nitric oxide dioxygenase NAD(P)H activity"/>
    <property type="evidence" value="ECO:0007669"/>
    <property type="project" value="UniProtKB-EC"/>
</dbReference>
<dbReference type="CDD" id="cd08922">
    <property type="entry name" value="FHb-globin"/>
    <property type="match status" value="1"/>
</dbReference>
<dbReference type="GO" id="GO:0019825">
    <property type="term" value="F:oxygen binding"/>
    <property type="evidence" value="ECO:0007669"/>
    <property type="project" value="InterPro"/>
</dbReference>
<keyword evidence="2 6" id="KW-0349">Heme</keyword>
<evidence type="ECO:0000256" key="4">
    <source>
        <dbReference type="ARBA" id="ARBA00022723"/>
    </source>
</evidence>
<evidence type="ECO:0000256" key="6">
    <source>
        <dbReference type="RuleBase" id="RU000356"/>
    </source>
</evidence>
<comment type="similarity">
    <text evidence="6">Belongs to the globin family.</text>
</comment>
<keyword evidence="4" id="KW-0479">Metal-binding</keyword>
<dbReference type="FunFam" id="1.10.490.10:FF:000003">
    <property type="entry name" value="Flavohemoprotein"/>
    <property type="match status" value="1"/>
</dbReference>
<accession>A0A6S6SZA2</accession>
<dbReference type="SUPFAM" id="SSF46458">
    <property type="entry name" value="Globin-like"/>
    <property type="match status" value="1"/>
</dbReference>
<keyword evidence="8" id="KW-0223">Dioxygenase</keyword>
<evidence type="ECO:0000256" key="1">
    <source>
        <dbReference type="ARBA" id="ARBA00006401"/>
    </source>
</evidence>
<dbReference type="GO" id="GO:0020037">
    <property type="term" value="F:heme binding"/>
    <property type="evidence" value="ECO:0007669"/>
    <property type="project" value="InterPro"/>
</dbReference>
<name>A0A6S6SZA2_9BACT</name>